<dbReference type="AlphaFoldDB" id="A0A4Y2JYG0"/>
<comment type="caution">
    <text evidence="2">The sequence shown here is derived from an EMBL/GenBank/DDBJ whole genome shotgun (WGS) entry which is preliminary data.</text>
</comment>
<dbReference type="Gene3D" id="3.30.420.10">
    <property type="entry name" value="Ribonuclease H-like superfamily/Ribonuclease H"/>
    <property type="match status" value="1"/>
</dbReference>
<dbReference type="InterPro" id="IPR050951">
    <property type="entry name" value="Retrovirus_Pol_polyprotein"/>
</dbReference>
<name>A0A4Y2JYG0_ARAVE</name>
<sequence>MNKDIKLWCKSCIQPQRSKVNRHTKSPLGEYERPKARFSHVHLDIVGQLPPSKDFVYVLTCPDLFSRWPGSFPTRNQTAETVAETFFAGLVARFGAP</sequence>
<dbReference type="PANTHER" id="PTHR37984:SF5">
    <property type="entry name" value="PROTEIN NYNRIN-LIKE"/>
    <property type="match status" value="1"/>
</dbReference>
<feature type="domain" description="Integrase catalytic" evidence="1">
    <location>
        <begin position="30"/>
        <end position="97"/>
    </location>
</feature>
<dbReference type="OrthoDB" id="422540at2759"/>
<accession>A0A4Y2JYG0</accession>
<protein>
    <recommendedName>
        <fullName evidence="1">Integrase catalytic domain-containing protein</fullName>
    </recommendedName>
</protein>
<keyword evidence="3" id="KW-1185">Reference proteome</keyword>
<dbReference type="InterPro" id="IPR036397">
    <property type="entry name" value="RNaseH_sf"/>
</dbReference>
<dbReference type="GO" id="GO:0015074">
    <property type="term" value="P:DNA integration"/>
    <property type="evidence" value="ECO:0007669"/>
    <property type="project" value="InterPro"/>
</dbReference>
<dbReference type="PROSITE" id="PS50994">
    <property type="entry name" value="INTEGRASE"/>
    <property type="match status" value="1"/>
</dbReference>
<dbReference type="InterPro" id="IPR012337">
    <property type="entry name" value="RNaseH-like_sf"/>
</dbReference>
<evidence type="ECO:0000259" key="1">
    <source>
        <dbReference type="PROSITE" id="PS50994"/>
    </source>
</evidence>
<reference evidence="2 3" key="1">
    <citation type="journal article" date="2019" name="Sci. Rep.">
        <title>Orb-weaving spider Araneus ventricosus genome elucidates the spidroin gene catalogue.</title>
        <authorList>
            <person name="Kono N."/>
            <person name="Nakamura H."/>
            <person name="Ohtoshi R."/>
            <person name="Moran D.A.P."/>
            <person name="Shinohara A."/>
            <person name="Yoshida Y."/>
            <person name="Fujiwara M."/>
            <person name="Mori M."/>
            <person name="Tomita M."/>
            <person name="Arakawa K."/>
        </authorList>
    </citation>
    <scope>NUCLEOTIDE SEQUENCE [LARGE SCALE GENOMIC DNA]</scope>
</reference>
<dbReference type="SUPFAM" id="SSF53098">
    <property type="entry name" value="Ribonuclease H-like"/>
    <property type="match status" value="1"/>
</dbReference>
<evidence type="ECO:0000313" key="3">
    <source>
        <dbReference type="Proteomes" id="UP000499080"/>
    </source>
</evidence>
<proteinExistence type="predicted"/>
<organism evidence="2 3">
    <name type="scientific">Araneus ventricosus</name>
    <name type="common">Orbweaver spider</name>
    <name type="synonym">Epeira ventricosa</name>
    <dbReference type="NCBI Taxonomy" id="182803"/>
    <lineage>
        <taxon>Eukaryota</taxon>
        <taxon>Metazoa</taxon>
        <taxon>Ecdysozoa</taxon>
        <taxon>Arthropoda</taxon>
        <taxon>Chelicerata</taxon>
        <taxon>Arachnida</taxon>
        <taxon>Araneae</taxon>
        <taxon>Araneomorphae</taxon>
        <taxon>Entelegynae</taxon>
        <taxon>Araneoidea</taxon>
        <taxon>Araneidae</taxon>
        <taxon>Araneus</taxon>
    </lineage>
</organism>
<dbReference type="InterPro" id="IPR001584">
    <property type="entry name" value="Integrase_cat-core"/>
</dbReference>
<dbReference type="PANTHER" id="PTHR37984">
    <property type="entry name" value="PROTEIN CBG26694"/>
    <property type="match status" value="1"/>
</dbReference>
<dbReference type="Proteomes" id="UP000499080">
    <property type="component" value="Unassembled WGS sequence"/>
</dbReference>
<dbReference type="EMBL" id="BGPR01003956">
    <property type="protein sequence ID" value="GBM94306.1"/>
    <property type="molecule type" value="Genomic_DNA"/>
</dbReference>
<dbReference type="GO" id="GO:0003676">
    <property type="term" value="F:nucleic acid binding"/>
    <property type="evidence" value="ECO:0007669"/>
    <property type="project" value="InterPro"/>
</dbReference>
<gene>
    <name evidence="2" type="ORF">AVEN_29814_1</name>
</gene>
<evidence type="ECO:0000313" key="2">
    <source>
        <dbReference type="EMBL" id="GBM94306.1"/>
    </source>
</evidence>